<reference evidence="2" key="1">
    <citation type="submission" date="2020-08" db="EMBL/GenBank/DDBJ databases">
        <title>Genomic Encyclopedia of Type Strains, Phase III (KMG-III): the genomes of soil and plant-associated and newly described type strains.</title>
        <authorList>
            <person name="Whitman W."/>
        </authorList>
    </citation>
    <scope>NUCLEOTIDE SEQUENCE [LARGE SCALE GENOMIC DNA]</scope>
    <source>
        <strain evidence="2">CECT 8628</strain>
    </source>
</reference>
<sequence>MTNRRSFIKNTGLLALSLPLLKSNLLASSTQKKLPAIGIQLYMVKEDMAKDPAGTLAQLGKMGYTQIESYGGDKGIFWGMTNKEFSKLANDNGLTLISSHFAGNEEDFEKTAALAAEIGMKYLIYPWKGPQKDIDAFKRIAAEFNDYGAICQKNGIKFAYHPHDYPYKPVNGQLPIDVLLANTDKEFVDFQMDYYYTVTEGQDPETYIKKYRPRFRLCHLRDVLKERLPAGSEDESACDLGQGIINYPHLLSTALDNGMEYFFVEQSRFYHETPLQSARVNLDYLKNLKLV</sequence>
<protein>
    <submittedName>
        <fullName evidence="2">Sugar phosphate isomerase/epimerase</fullName>
    </submittedName>
</protein>
<dbReference type="InterPro" id="IPR036237">
    <property type="entry name" value="Xyl_isomerase-like_sf"/>
</dbReference>
<dbReference type="OrthoDB" id="9798407at2"/>
<proteinExistence type="predicted"/>
<dbReference type="GO" id="GO:0016853">
    <property type="term" value="F:isomerase activity"/>
    <property type="evidence" value="ECO:0007669"/>
    <property type="project" value="UniProtKB-KW"/>
</dbReference>
<evidence type="ECO:0000259" key="1">
    <source>
        <dbReference type="Pfam" id="PF01261"/>
    </source>
</evidence>
<dbReference type="RefSeq" id="WP_096355884.1">
    <property type="nucleotide sequence ID" value="NZ_AP017313.1"/>
</dbReference>
<dbReference type="InterPro" id="IPR013022">
    <property type="entry name" value="Xyl_isomerase-like_TIM-brl"/>
</dbReference>
<dbReference type="InterPro" id="IPR050312">
    <property type="entry name" value="IolE/XylAMocC-like"/>
</dbReference>
<accession>A0A839SNQ2</accession>
<dbReference type="PANTHER" id="PTHR12110:SF41">
    <property type="entry name" value="INOSOSE DEHYDRATASE"/>
    <property type="match status" value="1"/>
</dbReference>
<dbReference type="PANTHER" id="PTHR12110">
    <property type="entry name" value="HYDROXYPYRUVATE ISOMERASE"/>
    <property type="match status" value="1"/>
</dbReference>
<evidence type="ECO:0000313" key="3">
    <source>
        <dbReference type="Proteomes" id="UP000539265"/>
    </source>
</evidence>
<feature type="domain" description="Xylose isomerase-like TIM barrel" evidence="1">
    <location>
        <begin position="59"/>
        <end position="287"/>
    </location>
</feature>
<dbReference type="AlphaFoldDB" id="A0A839SNQ2"/>
<gene>
    <name evidence="2" type="ORF">FHS11_005418</name>
</gene>
<organism evidence="2 3">
    <name type="scientific">Mucilaginibacter gotjawali</name>
    <dbReference type="NCBI Taxonomy" id="1550579"/>
    <lineage>
        <taxon>Bacteria</taxon>
        <taxon>Pseudomonadati</taxon>
        <taxon>Bacteroidota</taxon>
        <taxon>Sphingobacteriia</taxon>
        <taxon>Sphingobacteriales</taxon>
        <taxon>Sphingobacteriaceae</taxon>
        <taxon>Mucilaginibacter</taxon>
    </lineage>
</organism>
<name>A0A839SNQ2_9SPHI</name>
<dbReference type="Proteomes" id="UP000539265">
    <property type="component" value="Unassembled WGS sequence"/>
</dbReference>
<keyword evidence="3" id="KW-1185">Reference proteome</keyword>
<dbReference type="EMBL" id="JACHWX010000028">
    <property type="protein sequence ID" value="MBB3058958.1"/>
    <property type="molecule type" value="Genomic_DNA"/>
</dbReference>
<dbReference type="Pfam" id="PF01261">
    <property type="entry name" value="AP_endonuc_2"/>
    <property type="match status" value="1"/>
</dbReference>
<evidence type="ECO:0000313" key="2">
    <source>
        <dbReference type="EMBL" id="MBB3058958.1"/>
    </source>
</evidence>
<keyword evidence="2" id="KW-0413">Isomerase</keyword>
<dbReference type="SUPFAM" id="SSF51658">
    <property type="entry name" value="Xylose isomerase-like"/>
    <property type="match status" value="1"/>
</dbReference>
<dbReference type="Gene3D" id="3.20.20.150">
    <property type="entry name" value="Divalent-metal-dependent TIM barrel enzymes"/>
    <property type="match status" value="1"/>
</dbReference>
<comment type="caution">
    <text evidence="2">The sequence shown here is derived from an EMBL/GenBank/DDBJ whole genome shotgun (WGS) entry which is preliminary data.</text>
</comment>